<keyword evidence="1" id="KW-1185">Reference proteome</keyword>
<protein>
    <submittedName>
        <fullName evidence="2">Transposase</fullName>
    </submittedName>
</protein>
<dbReference type="Proteomes" id="UP000025227">
    <property type="component" value="Unplaced"/>
</dbReference>
<dbReference type="AlphaFoldDB" id="A0A7I5E6B0"/>
<accession>A0A7I5E6B0</accession>
<evidence type="ECO:0000313" key="2">
    <source>
        <dbReference type="WBParaSite" id="HCON_00025470-00001"/>
    </source>
</evidence>
<proteinExistence type="predicted"/>
<organism evidence="1 2">
    <name type="scientific">Haemonchus contortus</name>
    <name type="common">Barber pole worm</name>
    <dbReference type="NCBI Taxonomy" id="6289"/>
    <lineage>
        <taxon>Eukaryota</taxon>
        <taxon>Metazoa</taxon>
        <taxon>Ecdysozoa</taxon>
        <taxon>Nematoda</taxon>
        <taxon>Chromadorea</taxon>
        <taxon>Rhabditida</taxon>
        <taxon>Rhabditina</taxon>
        <taxon>Rhabditomorpha</taxon>
        <taxon>Strongyloidea</taxon>
        <taxon>Trichostrongylidae</taxon>
        <taxon>Haemonchus</taxon>
    </lineage>
</organism>
<name>A0A7I5E6B0_HAECO</name>
<dbReference type="OrthoDB" id="4843387at2759"/>
<sequence>MLTPSSGALGELQRIGDRAFQACPACGTCRAFRGQLLWPARTTLRLVDRSIMQLARNVTHQAPTRSLDAKGTNPSVNAVRRLLKETGLFGRRPLKKP</sequence>
<dbReference type="WBParaSite" id="HCON_00025470-00001">
    <property type="protein sequence ID" value="HCON_00025470-00001"/>
    <property type="gene ID" value="HCON_00025470"/>
</dbReference>
<reference evidence="2" key="1">
    <citation type="submission" date="2020-12" db="UniProtKB">
        <authorList>
            <consortium name="WormBaseParasite"/>
        </authorList>
    </citation>
    <scope>IDENTIFICATION</scope>
    <source>
        <strain evidence="2">MHco3</strain>
    </source>
</reference>
<evidence type="ECO:0000313" key="1">
    <source>
        <dbReference type="Proteomes" id="UP000025227"/>
    </source>
</evidence>